<comment type="catalytic activity">
    <reaction evidence="8">
        <text>a uridine in RNA = a pseudouridine in RNA</text>
        <dbReference type="Rhea" id="RHEA:48348"/>
        <dbReference type="Rhea" id="RHEA-COMP:12068"/>
        <dbReference type="Rhea" id="RHEA-COMP:12069"/>
        <dbReference type="ChEBI" id="CHEBI:65314"/>
        <dbReference type="ChEBI" id="CHEBI:65315"/>
    </reaction>
</comment>
<comment type="catalytic activity">
    <reaction evidence="4">
        <text>uridine(1911/1915/1917) in 23S rRNA = pseudouridine(1911/1915/1917) in 23S rRNA</text>
        <dbReference type="Rhea" id="RHEA:42524"/>
        <dbReference type="Rhea" id="RHEA-COMP:10097"/>
        <dbReference type="Rhea" id="RHEA-COMP:10098"/>
        <dbReference type="ChEBI" id="CHEBI:65314"/>
        <dbReference type="ChEBI" id="CHEBI:65315"/>
        <dbReference type="EC" id="5.4.99.23"/>
    </reaction>
</comment>
<dbReference type="AlphaFoldDB" id="A0A5S9P577"/>
<accession>A0A5S9P577</accession>
<evidence type="ECO:0000256" key="6">
    <source>
        <dbReference type="PIRSR" id="PIRSR606225-1"/>
    </source>
</evidence>
<dbReference type="Pfam" id="PF00849">
    <property type="entry name" value="PseudoU_synth_2"/>
    <property type="match status" value="1"/>
</dbReference>
<proteinExistence type="inferred from homology"/>
<feature type="domain" description="Pseudouridine synthase RsuA/RluA-like" evidence="9">
    <location>
        <begin position="95"/>
        <end position="245"/>
    </location>
</feature>
<evidence type="ECO:0000256" key="1">
    <source>
        <dbReference type="ARBA" id="ARBA00010876"/>
    </source>
</evidence>
<feature type="domain" description="RNA-binding S4" evidence="10">
    <location>
        <begin position="21"/>
        <end position="63"/>
    </location>
</feature>
<dbReference type="GO" id="GO:0003723">
    <property type="term" value="F:RNA binding"/>
    <property type="evidence" value="ECO:0007669"/>
    <property type="project" value="UniProtKB-KW"/>
</dbReference>
<dbReference type="GO" id="GO:0000455">
    <property type="term" value="P:enzyme-directed rRNA pseudouridine synthesis"/>
    <property type="evidence" value="ECO:0007669"/>
    <property type="project" value="TreeGrafter"/>
</dbReference>
<dbReference type="InterPro" id="IPR020103">
    <property type="entry name" value="PsdUridine_synth_cat_dom_sf"/>
</dbReference>
<dbReference type="GO" id="GO:0160140">
    <property type="term" value="F:23S rRNA pseudouridine(1911/1915/1917) synthase activity"/>
    <property type="evidence" value="ECO:0007669"/>
    <property type="project" value="UniProtKB-EC"/>
</dbReference>
<dbReference type="EMBL" id="CACSII010000006">
    <property type="protein sequence ID" value="CAA0098217.1"/>
    <property type="molecule type" value="Genomic_DNA"/>
</dbReference>
<dbReference type="SUPFAM" id="SSF55120">
    <property type="entry name" value="Pseudouridine synthase"/>
    <property type="match status" value="1"/>
</dbReference>
<evidence type="ECO:0000259" key="10">
    <source>
        <dbReference type="Pfam" id="PF01479"/>
    </source>
</evidence>
<evidence type="ECO:0000256" key="7">
    <source>
        <dbReference type="PROSITE-ProRule" id="PRU00182"/>
    </source>
</evidence>
<dbReference type="CDD" id="cd00165">
    <property type="entry name" value="S4"/>
    <property type="match status" value="1"/>
</dbReference>
<evidence type="ECO:0000256" key="2">
    <source>
        <dbReference type="ARBA" id="ARBA00022884"/>
    </source>
</evidence>
<name>A0A5S9P577_9GAMM</name>
<dbReference type="PANTHER" id="PTHR21600:SF44">
    <property type="entry name" value="RIBOSOMAL LARGE SUBUNIT PSEUDOURIDINE SYNTHASE D"/>
    <property type="match status" value="1"/>
</dbReference>
<dbReference type="InterPro" id="IPR036986">
    <property type="entry name" value="S4_RNA-bd_sf"/>
</dbReference>
<protein>
    <recommendedName>
        <fullName evidence="8">Pseudouridine synthase</fullName>
        <ecNumber evidence="8">5.4.99.-</ecNumber>
    </recommendedName>
</protein>
<evidence type="ECO:0000256" key="5">
    <source>
        <dbReference type="ARBA" id="ARBA00056072"/>
    </source>
</evidence>
<evidence type="ECO:0000313" key="12">
    <source>
        <dbReference type="Proteomes" id="UP000434580"/>
    </source>
</evidence>
<dbReference type="InterPro" id="IPR006225">
    <property type="entry name" value="PsdUridine_synth_RluC/D"/>
</dbReference>
<dbReference type="FunFam" id="3.30.2350.10:FF:000006">
    <property type="entry name" value="Pseudouridine synthase"/>
    <property type="match status" value="1"/>
</dbReference>
<organism evidence="11 12">
    <name type="scientific">BD1-7 clade bacterium</name>
    <dbReference type="NCBI Taxonomy" id="2029982"/>
    <lineage>
        <taxon>Bacteria</taxon>
        <taxon>Pseudomonadati</taxon>
        <taxon>Pseudomonadota</taxon>
        <taxon>Gammaproteobacteria</taxon>
        <taxon>Cellvibrionales</taxon>
        <taxon>Spongiibacteraceae</taxon>
        <taxon>BD1-7 clade</taxon>
    </lineage>
</organism>
<dbReference type="OrthoDB" id="9807829at2"/>
<dbReference type="InterPro" id="IPR006224">
    <property type="entry name" value="PsdUridine_synth_RluA-like_CS"/>
</dbReference>
<comment type="function">
    <text evidence="5">Responsible for synthesis of pseudouridine from uracil at positions 1911, 1915 and 1917 in 23S ribosomal RNA.</text>
</comment>
<dbReference type="Gene3D" id="3.30.2350.10">
    <property type="entry name" value="Pseudouridine synthase"/>
    <property type="match status" value="1"/>
</dbReference>
<comment type="similarity">
    <text evidence="1 8">Belongs to the pseudouridine synthase RluA family.</text>
</comment>
<dbReference type="NCBIfam" id="NF008385">
    <property type="entry name" value="PRK11180.1"/>
    <property type="match status" value="1"/>
</dbReference>
<dbReference type="PROSITE" id="PS01129">
    <property type="entry name" value="PSI_RLU"/>
    <property type="match status" value="1"/>
</dbReference>
<dbReference type="Proteomes" id="UP000434580">
    <property type="component" value="Unassembled WGS sequence"/>
</dbReference>
<gene>
    <name evidence="11" type="primary">rluD</name>
    <name evidence="11" type="ORF">DPBNPPHM_03605</name>
</gene>
<evidence type="ECO:0000313" key="11">
    <source>
        <dbReference type="EMBL" id="CAA0098217.1"/>
    </source>
</evidence>
<sequence length="323" mass="36245">MPTQEHIHLTAVVSEEHDLERFDVATSHAFPDYSRSRLQQWIKSGEITLDGAKARPKDKVFEGQAILLDVTIEIEDEADRAQPIDLDIVHEDDSLIVINKPVGLVVHPAAGHSDSTLMNGLLYHAPELANIPRAGIVHRLDKDTSGLMVVAKTLPAHHSLIGQLQERSVSRQYYAIVQGVMTAGGTVEEPIGRHPRDRQKQAVVPFGGKEAITHYRVVDRFRAHTLVRCQLETGRTHQIRVHMAHIRYPLLGDKTYAGRPKIPKASSPEFTHALQRFPRQALHAFRLGLNHPEDGEYCEWEIDMPDDMQALLGAMASDQREHS</sequence>
<dbReference type="EC" id="5.4.99.-" evidence="8"/>
<reference evidence="11 12" key="1">
    <citation type="submission" date="2019-11" db="EMBL/GenBank/DDBJ databases">
        <authorList>
            <person name="Holert J."/>
        </authorList>
    </citation>
    <scope>NUCLEOTIDE SEQUENCE [LARGE SCALE GENOMIC DNA]</scope>
    <source>
        <strain evidence="11">BC5_2</strain>
    </source>
</reference>
<dbReference type="SUPFAM" id="SSF55174">
    <property type="entry name" value="Alpha-L RNA-binding motif"/>
    <property type="match status" value="1"/>
</dbReference>
<dbReference type="PROSITE" id="PS50889">
    <property type="entry name" value="S4"/>
    <property type="match status" value="1"/>
</dbReference>
<keyword evidence="2 7" id="KW-0694">RNA-binding</keyword>
<dbReference type="CDD" id="cd02869">
    <property type="entry name" value="PseudoU_synth_RluA_like"/>
    <property type="match status" value="1"/>
</dbReference>
<dbReference type="InterPro" id="IPR002942">
    <property type="entry name" value="S4_RNA-bd"/>
</dbReference>
<dbReference type="Gene3D" id="3.10.290.10">
    <property type="entry name" value="RNA-binding S4 domain"/>
    <property type="match status" value="1"/>
</dbReference>
<evidence type="ECO:0000256" key="4">
    <source>
        <dbReference type="ARBA" id="ARBA00036882"/>
    </source>
</evidence>
<dbReference type="NCBIfam" id="TIGR00005">
    <property type="entry name" value="rluA_subfam"/>
    <property type="match status" value="1"/>
</dbReference>
<evidence type="ECO:0000259" key="9">
    <source>
        <dbReference type="Pfam" id="PF00849"/>
    </source>
</evidence>
<keyword evidence="3 8" id="KW-0413">Isomerase</keyword>
<feature type="active site" evidence="6">
    <location>
        <position position="141"/>
    </location>
</feature>
<evidence type="ECO:0000256" key="3">
    <source>
        <dbReference type="ARBA" id="ARBA00023235"/>
    </source>
</evidence>
<evidence type="ECO:0000256" key="8">
    <source>
        <dbReference type="RuleBase" id="RU362028"/>
    </source>
</evidence>
<dbReference type="PANTHER" id="PTHR21600">
    <property type="entry name" value="MITOCHONDRIAL RNA PSEUDOURIDINE SYNTHASE"/>
    <property type="match status" value="1"/>
</dbReference>
<dbReference type="InterPro" id="IPR050188">
    <property type="entry name" value="RluA_PseudoU_synthase"/>
</dbReference>
<dbReference type="Pfam" id="PF01479">
    <property type="entry name" value="S4"/>
    <property type="match status" value="1"/>
</dbReference>
<dbReference type="InterPro" id="IPR006145">
    <property type="entry name" value="PsdUridine_synth_RsuA/RluA"/>
</dbReference>